<dbReference type="Pfam" id="PF01067">
    <property type="entry name" value="Calpain_III"/>
    <property type="match status" value="1"/>
</dbReference>
<dbReference type="Gene3D" id="3.90.70.10">
    <property type="entry name" value="Cysteine proteinases"/>
    <property type="match status" value="1"/>
</dbReference>
<evidence type="ECO:0000256" key="6">
    <source>
        <dbReference type="PROSITE-ProRule" id="PRU00239"/>
    </source>
</evidence>
<dbReference type="InterPro" id="IPR038765">
    <property type="entry name" value="Papain-like_cys_pep_sf"/>
</dbReference>
<evidence type="ECO:0000256" key="4">
    <source>
        <dbReference type="ARBA" id="ARBA00022807"/>
    </source>
</evidence>
<feature type="active site" evidence="5">
    <location>
        <position position="235"/>
    </location>
</feature>
<dbReference type="PANTHER" id="PTHR10183:SF379">
    <property type="entry name" value="CALPAIN-5"/>
    <property type="match status" value="1"/>
</dbReference>
<comment type="similarity">
    <text evidence="1">Belongs to the peptidase C2 family.</text>
</comment>
<dbReference type="Proteomes" id="UP000039324">
    <property type="component" value="Unassembled WGS sequence"/>
</dbReference>
<dbReference type="EMBL" id="CDSF01000144">
    <property type="protein sequence ID" value="CEP03288.1"/>
    <property type="molecule type" value="Genomic_DNA"/>
</dbReference>
<keyword evidence="9" id="KW-1185">Reference proteome</keyword>
<feature type="active site" evidence="5">
    <location>
        <position position="259"/>
    </location>
</feature>
<dbReference type="AlphaFoldDB" id="A0A0G4J6S1"/>
<dbReference type="InterPro" id="IPR022683">
    <property type="entry name" value="Calpain_III"/>
</dbReference>
<dbReference type="Gene3D" id="2.60.120.380">
    <property type="match status" value="2"/>
</dbReference>
<accession>A0A0G4J6S1</accession>
<dbReference type="OrthoDB" id="445853at2759"/>
<dbReference type="Pfam" id="PF00648">
    <property type="entry name" value="Peptidase_C2"/>
    <property type="match status" value="1"/>
</dbReference>
<dbReference type="InterPro" id="IPR022682">
    <property type="entry name" value="Calpain_domain_III"/>
</dbReference>
<dbReference type="InterPro" id="IPR036213">
    <property type="entry name" value="Calpain_III_sf"/>
</dbReference>
<keyword evidence="2" id="KW-0645">Protease</keyword>
<dbReference type="PANTHER" id="PTHR10183">
    <property type="entry name" value="CALPAIN"/>
    <property type="match status" value="1"/>
</dbReference>
<keyword evidence="4" id="KW-0788">Thiol protease</keyword>
<dbReference type="SMART" id="SM00720">
    <property type="entry name" value="calpain_III"/>
    <property type="match status" value="2"/>
</dbReference>
<dbReference type="PROSITE" id="PS50203">
    <property type="entry name" value="CALPAIN_CAT"/>
    <property type="match status" value="1"/>
</dbReference>
<evidence type="ECO:0000259" key="7">
    <source>
        <dbReference type="PROSITE" id="PS50203"/>
    </source>
</evidence>
<dbReference type="InterPro" id="IPR001300">
    <property type="entry name" value="Peptidase_C2_calpain_cat"/>
</dbReference>
<evidence type="ECO:0000256" key="5">
    <source>
        <dbReference type="PIRSR" id="PIRSR622684-1"/>
    </source>
</evidence>
<dbReference type="SUPFAM" id="SSF49758">
    <property type="entry name" value="Calpain large subunit, middle domain (domain III)"/>
    <property type="match status" value="2"/>
</dbReference>
<proteinExistence type="inferred from homology"/>
<dbReference type="SUPFAM" id="SSF54001">
    <property type="entry name" value="Cysteine proteinases"/>
    <property type="match status" value="1"/>
</dbReference>
<evidence type="ECO:0000256" key="2">
    <source>
        <dbReference type="ARBA" id="ARBA00022670"/>
    </source>
</evidence>
<dbReference type="InterPro" id="IPR022684">
    <property type="entry name" value="Calpain_cysteine_protease"/>
</dbReference>
<feature type="domain" description="Calpain catalytic" evidence="7">
    <location>
        <begin position="1"/>
        <end position="314"/>
    </location>
</feature>
<dbReference type="GO" id="GO:0004198">
    <property type="term" value="F:calcium-dependent cysteine-type endopeptidase activity"/>
    <property type="evidence" value="ECO:0007669"/>
    <property type="project" value="InterPro"/>
</dbReference>
<protein>
    <recommendedName>
        <fullName evidence="7">Calpain catalytic domain-containing protein</fullName>
    </recommendedName>
</protein>
<sequence>MDDDCPWTDERLAAVQTSLRSSGHGFVDGSFGQDRFKWGKLDKVKVHWRRVSELSSTSTLFGDVIDPSSVRQGSKPDAIRRLFVTPDINPEGLYCIQFFKQGRWQRVVIDDYLPVRRVVTKGRTSYKFLLGRSTLANVFWVSLVEKAYAKLYGSYRAISGGNVSEALVDLTGTPVHDYSLDATDFKEKQFWAHLLDVCARDRLVGCAMCRPPSADDDDDDDDGQASSPSGIVANHAYSVHSVVRVRIDGKIRRLLQVKNPQGSSTFSGAFSSLTDDARRVLGDAATSQTGGGMFWMTWNEFRREFNRVYVCHWATALSACVQSSWTATTSGGCTDYASCRTNPIFVAAGGVVAIGLQQRDRRFGRPNEPITYPMIGVTILRMPTPPDNPFVITSPDDIVARTSFWNKRDVAIEVGRLEHPVLVMPSTHAPGVTGTSRLHPCLGNRDSSIADEGDFVLNVYTAAGSSASSSSGEPSSIQKRHTDLLSVSCDGEWSAGSGGGPSSATFASNPKFVLSLDPDQQRPPQEPVTVFIGLRQDSPANARAGIGVVVLRRAQYALEALQGPCAALDRTWFEGKTTFTNREEVSRVLTLSPASFPVVIVPCTWAPATSACAFTLTVYGRRPCRLRLQEHR</sequence>
<dbReference type="OMA" id="HIDICHM"/>
<name>A0A0G4J6S1_PLABS</name>
<dbReference type="GO" id="GO:0006508">
    <property type="term" value="P:proteolysis"/>
    <property type="evidence" value="ECO:0007669"/>
    <property type="project" value="UniProtKB-KW"/>
</dbReference>
<evidence type="ECO:0000256" key="1">
    <source>
        <dbReference type="ARBA" id="ARBA00007623"/>
    </source>
</evidence>
<comment type="caution">
    <text evidence="6">Lacks conserved residue(s) required for the propagation of feature annotation.</text>
</comment>
<gene>
    <name evidence="8" type="ORF">PBRA_003048</name>
</gene>
<dbReference type="STRING" id="37360.A0A0G4J6S1"/>
<organism evidence="8 9">
    <name type="scientific">Plasmodiophora brassicae</name>
    <name type="common">Clubroot disease agent</name>
    <dbReference type="NCBI Taxonomy" id="37360"/>
    <lineage>
        <taxon>Eukaryota</taxon>
        <taxon>Sar</taxon>
        <taxon>Rhizaria</taxon>
        <taxon>Endomyxa</taxon>
        <taxon>Phytomyxea</taxon>
        <taxon>Plasmodiophorida</taxon>
        <taxon>Plasmodiophoridae</taxon>
        <taxon>Plasmodiophora</taxon>
    </lineage>
</organism>
<reference evidence="8 9" key="1">
    <citation type="submission" date="2015-02" db="EMBL/GenBank/DDBJ databases">
        <authorList>
            <person name="Chooi Y.-H."/>
        </authorList>
    </citation>
    <scope>NUCLEOTIDE SEQUENCE [LARGE SCALE GENOMIC DNA]</scope>
    <source>
        <strain evidence="8">E3</strain>
    </source>
</reference>
<dbReference type="PRINTS" id="PR00704">
    <property type="entry name" value="CALPAIN"/>
</dbReference>
<dbReference type="SMART" id="SM00230">
    <property type="entry name" value="CysPc"/>
    <property type="match status" value="1"/>
</dbReference>
<keyword evidence="3" id="KW-0378">Hydrolase</keyword>
<evidence type="ECO:0000313" key="9">
    <source>
        <dbReference type="Proteomes" id="UP000039324"/>
    </source>
</evidence>
<evidence type="ECO:0000313" key="8">
    <source>
        <dbReference type="EMBL" id="CEP03288.1"/>
    </source>
</evidence>
<evidence type="ECO:0000256" key="3">
    <source>
        <dbReference type="ARBA" id="ARBA00022801"/>
    </source>
</evidence>